<dbReference type="InterPro" id="IPR004358">
    <property type="entry name" value="Sig_transdc_His_kin-like_C"/>
</dbReference>
<proteinExistence type="predicted"/>
<evidence type="ECO:0000256" key="6">
    <source>
        <dbReference type="ARBA" id="ARBA00022679"/>
    </source>
</evidence>
<dbReference type="Gene3D" id="3.30.565.10">
    <property type="entry name" value="Histidine kinase-like ATPase, C-terminal domain"/>
    <property type="match status" value="1"/>
</dbReference>
<dbReference type="Proteomes" id="UP000031967">
    <property type="component" value="Unassembled WGS sequence"/>
</dbReference>
<feature type="transmembrane region" description="Helical" evidence="14">
    <location>
        <begin position="67"/>
        <end position="86"/>
    </location>
</feature>
<keyword evidence="12" id="KW-0902">Two-component regulatory system</keyword>
<dbReference type="PANTHER" id="PTHR45528">
    <property type="entry name" value="SENSOR HISTIDINE KINASE CPXA"/>
    <property type="match status" value="1"/>
</dbReference>
<feature type="domain" description="Histidine kinase" evidence="15">
    <location>
        <begin position="148"/>
        <end position="360"/>
    </location>
</feature>
<reference evidence="17 18" key="1">
    <citation type="submission" date="2014-12" db="EMBL/GenBank/DDBJ databases">
        <title>Draft genome sequence of Paenibacillus kamchatkensis strain B-2647.</title>
        <authorList>
            <person name="Karlyshev A.V."/>
            <person name="Kudryashova E.B."/>
        </authorList>
    </citation>
    <scope>NUCLEOTIDE SEQUENCE [LARGE SCALE GENOMIC DNA]</scope>
    <source>
        <strain evidence="17 18">VKM B-2647</strain>
    </source>
</reference>
<dbReference type="SMART" id="SM00388">
    <property type="entry name" value="HisKA"/>
    <property type="match status" value="1"/>
</dbReference>
<evidence type="ECO:0000256" key="14">
    <source>
        <dbReference type="SAM" id="Phobius"/>
    </source>
</evidence>
<accession>A0ABR5AG33</accession>
<keyword evidence="13 14" id="KW-0472">Membrane</keyword>
<dbReference type="SMART" id="SM00304">
    <property type="entry name" value="HAMP"/>
    <property type="match status" value="1"/>
</dbReference>
<evidence type="ECO:0000259" key="15">
    <source>
        <dbReference type="PROSITE" id="PS50109"/>
    </source>
</evidence>
<evidence type="ECO:0000313" key="18">
    <source>
        <dbReference type="Proteomes" id="UP000031967"/>
    </source>
</evidence>
<feature type="transmembrane region" description="Helical" evidence="14">
    <location>
        <begin position="20"/>
        <end position="41"/>
    </location>
</feature>
<evidence type="ECO:0000256" key="10">
    <source>
        <dbReference type="ARBA" id="ARBA00022840"/>
    </source>
</evidence>
<evidence type="ECO:0000256" key="13">
    <source>
        <dbReference type="ARBA" id="ARBA00023136"/>
    </source>
</evidence>
<comment type="subcellular location">
    <subcellularLocation>
        <location evidence="2">Cell membrane</location>
        <topology evidence="2">Multi-pass membrane protein</topology>
    </subcellularLocation>
</comment>
<keyword evidence="11 14" id="KW-1133">Transmembrane helix</keyword>
<comment type="catalytic activity">
    <reaction evidence="1">
        <text>ATP + protein L-histidine = ADP + protein N-phospho-L-histidine.</text>
        <dbReference type="EC" id="2.7.13.3"/>
    </reaction>
</comment>
<keyword evidence="6" id="KW-0808">Transferase</keyword>
<dbReference type="InterPro" id="IPR036890">
    <property type="entry name" value="HATPase_C_sf"/>
</dbReference>
<keyword evidence="10" id="KW-0067">ATP-binding</keyword>
<organism evidence="17 18">
    <name type="scientific">Gordoniibacillus kamchatkensis</name>
    <dbReference type="NCBI Taxonomy" id="1590651"/>
    <lineage>
        <taxon>Bacteria</taxon>
        <taxon>Bacillati</taxon>
        <taxon>Bacillota</taxon>
        <taxon>Bacilli</taxon>
        <taxon>Bacillales</taxon>
        <taxon>Paenibacillaceae</taxon>
        <taxon>Gordoniibacillus</taxon>
    </lineage>
</organism>
<dbReference type="InterPro" id="IPR003594">
    <property type="entry name" value="HATPase_dom"/>
</dbReference>
<dbReference type="EMBL" id="JXAK01000039">
    <property type="protein sequence ID" value="KIL39327.1"/>
    <property type="molecule type" value="Genomic_DNA"/>
</dbReference>
<keyword evidence="5" id="KW-0597">Phosphoprotein</keyword>
<feature type="domain" description="HAMP" evidence="16">
    <location>
        <begin position="88"/>
        <end position="140"/>
    </location>
</feature>
<dbReference type="EC" id="2.7.13.3" evidence="3"/>
<dbReference type="PROSITE" id="PS50885">
    <property type="entry name" value="HAMP"/>
    <property type="match status" value="1"/>
</dbReference>
<dbReference type="PANTHER" id="PTHR45528:SF1">
    <property type="entry name" value="SENSOR HISTIDINE KINASE CPXA"/>
    <property type="match status" value="1"/>
</dbReference>
<dbReference type="Gene3D" id="6.10.340.10">
    <property type="match status" value="1"/>
</dbReference>
<gene>
    <name evidence="17" type="ORF">SD70_20580</name>
</gene>
<evidence type="ECO:0000259" key="16">
    <source>
        <dbReference type="PROSITE" id="PS50885"/>
    </source>
</evidence>
<dbReference type="SUPFAM" id="SSF47384">
    <property type="entry name" value="Homodimeric domain of signal transducing histidine kinase"/>
    <property type="match status" value="1"/>
</dbReference>
<evidence type="ECO:0000256" key="12">
    <source>
        <dbReference type="ARBA" id="ARBA00023012"/>
    </source>
</evidence>
<dbReference type="InterPro" id="IPR005467">
    <property type="entry name" value="His_kinase_dom"/>
</dbReference>
<evidence type="ECO:0000256" key="8">
    <source>
        <dbReference type="ARBA" id="ARBA00022741"/>
    </source>
</evidence>
<keyword evidence="7 14" id="KW-0812">Transmembrane</keyword>
<evidence type="ECO:0000256" key="3">
    <source>
        <dbReference type="ARBA" id="ARBA00012438"/>
    </source>
</evidence>
<dbReference type="SUPFAM" id="SSF55874">
    <property type="entry name" value="ATPase domain of HSP90 chaperone/DNA topoisomerase II/histidine kinase"/>
    <property type="match status" value="1"/>
</dbReference>
<dbReference type="CDD" id="cd06225">
    <property type="entry name" value="HAMP"/>
    <property type="match status" value="1"/>
</dbReference>
<protein>
    <recommendedName>
        <fullName evidence="3">histidine kinase</fullName>
        <ecNumber evidence="3">2.7.13.3</ecNumber>
    </recommendedName>
</protein>
<dbReference type="PROSITE" id="PS50109">
    <property type="entry name" value="HIS_KIN"/>
    <property type="match status" value="1"/>
</dbReference>
<dbReference type="Pfam" id="PF02518">
    <property type="entry name" value="HATPase_c"/>
    <property type="match status" value="1"/>
</dbReference>
<dbReference type="CDD" id="cd00075">
    <property type="entry name" value="HATPase"/>
    <property type="match status" value="1"/>
</dbReference>
<evidence type="ECO:0000256" key="7">
    <source>
        <dbReference type="ARBA" id="ARBA00022692"/>
    </source>
</evidence>
<sequence>MRPSGEWGIALRLIKSNLIFKMSVINAIIVGIVVLLAGFTVKEYACSLVNRYDMAPLSGFRASLQGFLYRSSILALIAATILHYLLTRRAFRPLRRLATAARQMSDGTYPPDLPQASDDEIGKLTADFNRLIRALKQNEETKKQMVADLSHDLRTPISNLTGYLEALRNGVIQGDKELYDSLYEEAVHLKNLTEQLHQLNVWEANSDRWSMGKAEVEMSGFLAAVKNTYGWEAGRNKIEIMLRAETASILVNPKGLKQIFDNLMQNAIQYNTSSWIRFSGEARNGMYIVEITNEGPLLPDEKESYLFERFYRADESRMRMGGSGLGLAIVKEIVSQSGGETGLRREGRNYTFWVALPLSQNEIQGERSTRS</sequence>
<dbReference type="CDD" id="cd00082">
    <property type="entry name" value="HisKA"/>
    <property type="match status" value="1"/>
</dbReference>
<name>A0ABR5AG33_9BACL</name>
<dbReference type="SUPFAM" id="SSF158472">
    <property type="entry name" value="HAMP domain-like"/>
    <property type="match status" value="1"/>
</dbReference>
<dbReference type="InterPro" id="IPR003660">
    <property type="entry name" value="HAMP_dom"/>
</dbReference>
<evidence type="ECO:0000256" key="4">
    <source>
        <dbReference type="ARBA" id="ARBA00022475"/>
    </source>
</evidence>
<dbReference type="PRINTS" id="PR00344">
    <property type="entry name" value="BCTRLSENSOR"/>
</dbReference>
<keyword evidence="8" id="KW-0547">Nucleotide-binding</keyword>
<dbReference type="SMART" id="SM00387">
    <property type="entry name" value="HATPase_c"/>
    <property type="match status" value="1"/>
</dbReference>
<evidence type="ECO:0000256" key="1">
    <source>
        <dbReference type="ARBA" id="ARBA00000085"/>
    </source>
</evidence>
<comment type="caution">
    <text evidence="17">The sequence shown here is derived from an EMBL/GenBank/DDBJ whole genome shotgun (WGS) entry which is preliminary data.</text>
</comment>
<dbReference type="Pfam" id="PF00512">
    <property type="entry name" value="HisKA"/>
    <property type="match status" value="1"/>
</dbReference>
<dbReference type="InterPro" id="IPR003661">
    <property type="entry name" value="HisK_dim/P_dom"/>
</dbReference>
<evidence type="ECO:0000256" key="2">
    <source>
        <dbReference type="ARBA" id="ARBA00004651"/>
    </source>
</evidence>
<dbReference type="Pfam" id="PF00672">
    <property type="entry name" value="HAMP"/>
    <property type="match status" value="1"/>
</dbReference>
<evidence type="ECO:0000256" key="9">
    <source>
        <dbReference type="ARBA" id="ARBA00022777"/>
    </source>
</evidence>
<dbReference type="Gene3D" id="1.10.287.130">
    <property type="match status" value="1"/>
</dbReference>
<keyword evidence="9" id="KW-0418">Kinase</keyword>
<keyword evidence="18" id="KW-1185">Reference proteome</keyword>
<dbReference type="InterPro" id="IPR036097">
    <property type="entry name" value="HisK_dim/P_sf"/>
</dbReference>
<evidence type="ECO:0000313" key="17">
    <source>
        <dbReference type="EMBL" id="KIL39327.1"/>
    </source>
</evidence>
<keyword evidence="4" id="KW-1003">Cell membrane</keyword>
<evidence type="ECO:0000256" key="5">
    <source>
        <dbReference type="ARBA" id="ARBA00022553"/>
    </source>
</evidence>
<evidence type="ECO:0000256" key="11">
    <source>
        <dbReference type="ARBA" id="ARBA00022989"/>
    </source>
</evidence>
<dbReference type="InterPro" id="IPR050398">
    <property type="entry name" value="HssS/ArlS-like"/>
</dbReference>